<evidence type="ECO:0000259" key="13">
    <source>
        <dbReference type="Pfam" id="PF05425"/>
    </source>
</evidence>
<proteinExistence type="predicted"/>
<sequence length="504" mass="50893">MWLALFPALIVALGFASPAAAHFKLLRAVPADGARIDGAVQEIRLTLSAAGTPTGAGFKLSDGNGIGLPAASHTPDGGRTWLVHPTARLTTGTFKLRWSVAAPDAHPLTGVITFTVASPPPTPGTAAKPQATASPHGHAGHGGPGVPPASPSAHAGGHAVGHTADAEQAPVRFVGAVGRWLSYGAILLGVGGLVFALTTLVGTRSDIRVVQIWVRTAGLAVAAGAAFELVALAAVFSEQGTFASAASASSVTALSQTPVAAGLVLRLTGAAGLLVSGSLEAALIRGRHAVGRHSVPTVAAIPTDSRNLVTAAAVSAAGDGVQRVRARPVRPVLMAVTVALLLGSFLVDGHTVTAEPRAVVVAADFAHTIAAAVWVGGVLLLAALLLSRARLGVPTGAAEMAVRFSIPATAAVALTGVAGVALTLLILERPGHLVTTDWGRVLLVKVALVAAVALVGLYNSRRVVPRLDDRAMDATYQLRRTVLVEALLMVAVVLVTAILVNAET</sequence>
<feature type="compositionally biased region" description="Low complexity" evidence="9">
    <location>
        <begin position="151"/>
        <end position="162"/>
    </location>
</feature>
<dbReference type="PANTHER" id="PTHR34820">
    <property type="entry name" value="INNER MEMBRANE PROTEIN YEBZ"/>
    <property type="match status" value="1"/>
</dbReference>
<evidence type="ECO:0000313" key="14">
    <source>
        <dbReference type="EMBL" id="KAB1118681.1"/>
    </source>
</evidence>
<dbReference type="InterPro" id="IPR014755">
    <property type="entry name" value="Cu-Rt/internalin_Ig-like"/>
</dbReference>
<keyword evidence="7" id="KW-0186">Copper</keyword>
<feature type="transmembrane region" description="Helical" evidence="10">
    <location>
        <begin position="438"/>
        <end position="460"/>
    </location>
</feature>
<accession>A0ABQ6UNS0</accession>
<gene>
    <name evidence="14" type="ORF">F6X54_02885</name>
</gene>
<evidence type="ECO:0000256" key="6">
    <source>
        <dbReference type="ARBA" id="ARBA00022989"/>
    </source>
</evidence>
<dbReference type="Proteomes" id="UP000471364">
    <property type="component" value="Unassembled WGS sequence"/>
</dbReference>
<feature type="chain" id="PRO_5045161604" evidence="11">
    <location>
        <begin position="22"/>
        <end position="504"/>
    </location>
</feature>
<evidence type="ECO:0000256" key="5">
    <source>
        <dbReference type="ARBA" id="ARBA00022729"/>
    </source>
</evidence>
<feature type="domain" description="CopC" evidence="12">
    <location>
        <begin position="22"/>
        <end position="116"/>
    </location>
</feature>
<keyword evidence="2" id="KW-1003">Cell membrane</keyword>
<evidence type="ECO:0000256" key="3">
    <source>
        <dbReference type="ARBA" id="ARBA00022692"/>
    </source>
</evidence>
<evidence type="ECO:0000256" key="4">
    <source>
        <dbReference type="ARBA" id="ARBA00022723"/>
    </source>
</evidence>
<evidence type="ECO:0000256" key="7">
    <source>
        <dbReference type="ARBA" id="ARBA00023008"/>
    </source>
</evidence>
<dbReference type="Pfam" id="PF04234">
    <property type="entry name" value="CopC"/>
    <property type="match status" value="1"/>
</dbReference>
<protein>
    <submittedName>
        <fullName evidence="14">Copper resistance protein CopC/CopD</fullName>
    </submittedName>
</protein>
<dbReference type="InterPro" id="IPR032694">
    <property type="entry name" value="CopC/D"/>
</dbReference>
<dbReference type="Pfam" id="PF05425">
    <property type="entry name" value="CopD"/>
    <property type="match status" value="1"/>
</dbReference>
<keyword evidence="5 11" id="KW-0732">Signal</keyword>
<feature type="transmembrane region" description="Helical" evidence="10">
    <location>
        <begin position="481"/>
        <end position="502"/>
    </location>
</feature>
<dbReference type="InterPro" id="IPR007348">
    <property type="entry name" value="CopC_dom"/>
</dbReference>
<evidence type="ECO:0000256" key="2">
    <source>
        <dbReference type="ARBA" id="ARBA00022475"/>
    </source>
</evidence>
<dbReference type="EMBL" id="WAAR01000006">
    <property type="protein sequence ID" value="KAB1118681.1"/>
    <property type="molecule type" value="Genomic_DNA"/>
</dbReference>
<evidence type="ECO:0000256" key="11">
    <source>
        <dbReference type="SAM" id="SignalP"/>
    </source>
</evidence>
<evidence type="ECO:0000256" key="10">
    <source>
        <dbReference type="SAM" id="Phobius"/>
    </source>
</evidence>
<keyword evidence="3 10" id="KW-0812">Transmembrane</keyword>
<dbReference type="PANTHER" id="PTHR34820:SF4">
    <property type="entry name" value="INNER MEMBRANE PROTEIN YEBZ"/>
    <property type="match status" value="1"/>
</dbReference>
<dbReference type="RefSeq" id="WP_030271539.1">
    <property type="nucleotide sequence ID" value="NZ_CBDRIQ010000020.1"/>
</dbReference>
<reference evidence="14 15" key="1">
    <citation type="submission" date="2019-09" db="EMBL/GenBank/DDBJ databases">
        <title>High taxonomic diversity of Micromonospora strains isolated from Medicago sativa nodules in different geographical locations.</title>
        <authorList>
            <person name="Martinez-Hidalgo P."/>
            <person name="Flores-Felix J.D."/>
            <person name="Velazquez E."/>
            <person name="Brau L."/>
            <person name="Trujillo M.E."/>
            <person name="Martinez-Molina E."/>
        </authorList>
    </citation>
    <scope>NUCLEOTIDE SEQUENCE [LARGE SCALE GENOMIC DNA]</scope>
    <source>
        <strain evidence="14 15">ALFB5</strain>
    </source>
</reference>
<feature type="transmembrane region" description="Helical" evidence="10">
    <location>
        <begin position="212"/>
        <end position="236"/>
    </location>
</feature>
<feature type="domain" description="Copper resistance protein D" evidence="13">
    <location>
        <begin position="400"/>
        <end position="499"/>
    </location>
</feature>
<feature type="region of interest" description="Disordered" evidence="9">
    <location>
        <begin position="116"/>
        <end position="162"/>
    </location>
</feature>
<dbReference type="InterPro" id="IPR014756">
    <property type="entry name" value="Ig_E-set"/>
</dbReference>
<keyword evidence="4" id="KW-0479">Metal-binding</keyword>
<organism evidence="14 15">
    <name type="scientific">Micromonospora aurantiaca</name>
    <name type="common">nom. illeg.</name>
    <dbReference type="NCBI Taxonomy" id="47850"/>
    <lineage>
        <taxon>Bacteria</taxon>
        <taxon>Bacillati</taxon>
        <taxon>Actinomycetota</taxon>
        <taxon>Actinomycetes</taxon>
        <taxon>Micromonosporales</taxon>
        <taxon>Micromonosporaceae</taxon>
        <taxon>Micromonospora</taxon>
    </lineage>
</organism>
<feature type="transmembrane region" description="Helical" evidence="10">
    <location>
        <begin position="406"/>
        <end position="426"/>
    </location>
</feature>
<feature type="signal peptide" evidence="11">
    <location>
        <begin position="1"/>
        <end position="21"/>
    </location>
</feature>
<keyword evidence="15" id="KW-1185">Reference proteome</keyword>
<keyword evidence="6 10" id="KW-1133">Transmembrane helix</keyword>
<keyword evidence="8 10" id="KW-0472">Membrane</keyword>
<name>A0ABQ6UNS0_9ACTN</name>
<feature type="transmembrane region" description="Helical" evidence="10">
    <location>
        <begin position="365"/>
        <end position="386"/>
    </location>
</feature>
<feature type="transmembrane region" description="Helical" evidence="10">
    <location>
        <begin position="332"/>
        <end position="353"/>
    </location>
</feature>
<dbReference type="SUPFAM" id="SSF81296">
    <property type="entry name" value="E set domains"/>
    <property type="match status" value="1"/>
</dbReference>
<comment type="caution">
    <text evidence="14">The sequence shown here is derived from an EMBL/GenBank/DDBJ whole genome shotgun (WGS) entry which is preliminary data.</text>
</comment>
<evidence type="ECO:0000313" key="15">
    <source>
        <dbReference type="Proteomes" id="UP000471364"/>
    </source>
</evidence>
<dbReference type="InterPro" id="IPR008457">
    <property type="entry name" value="Cu-R_CopD_dom"/>
</dbReference>
<dbReference type="Gene3D" id="2.60.40.1220">
    <property type="match status" value="1"/>
</dbReference>
<evidence type="ECO:0000256" key="9">
    <source>
        <dbReference type="SAM" id="MobiDB-lite"/>
    </source>
</evidence>
<feature type="transmembrane region" description="Helical" evidence="10">
    <location>
        <begin position="180"/>
        <end position="200"/>
    </location>
</feature>
<comment type="subcellular location">
    <subcellularLocation>
        <location evidence="1">Cell membrane</location>
        <topology evidence="1">Multi-pass membrane protein</topology>
    </subcellularLocation>
</comment>
<evidence type="ECO:0000256" key="8">
    <source>
        <dbReference type="ARBA" id="ARBA00023136"/>
    </source>
</evidence>
<evidence type="ECO:0000259" key="12">
    <source>
        <dbReference type="Pfam" id="PF04234"/>
    </source>
</evidence>
<evidence type="ECO:0000256" key="1">
    <source>
        <dbReference type="ARBA" id="ARBA00004651"/>
    </source>
</evidence>